<dbReference type="Gene3D" id="1.10.4080.10">
    <property type="entry name" value="ADP-ribosylation/Crystallin J1"/>
    <property type="match status" value="1"/>
</dbReference>
<name>A0A8J3KES2_9ACTN</name>
<dbReference type="RefSeq" id="WP_191842751.1">
    <property type="nucleotide sequence ID" value="NZ_BAAALB010000027.1"/>
</dbReference>
<dbReference type="InterPro" id="IPR005502">
    <property type="entry name" value="Ribosyl_crysJ1"/>
</dbReference>
<sequence>MITTIPPTTPVTASWHDIAHRCLLLAGCAERFSVQLGTARLPDPEVVDKVMRLPAADIAVPPGSGQPFVLAEHLAARGGDIDEHDLAAELAAAWTGDDTATGAGSVLAAVRAGQPWWESASTLYDGQGSYGNGAAVRAIAAGLVPKAGIGAVAATARRAAAITHTHPLALDGAAAVAVAVALSTYGQPSRTLDANRFLDIVAGQLRCPELRSCLNIVRALLRHRAGPAEVVGTVGNADTALRTVPAALTAYLRHPEQPDAAIAFALQLAGGNHAIPTITAALAGARSPQLLTPRSWRTPGDDMRARRAARALSAVQADA</sequence>
<dbReference type="PANTHER" id="PTHR16222">
    <property type="entry name" value="ADP-RIBOSYLGLYCOHYDROLASE"/>
    <property type="match status" value="1"/>
</dbReference>
<comment type="caution">
    <text evidence="1">The sequence shown here is derived from an EMBL/GenBank/DDBJ whole genome shotgun (WGS) entry which is preliminary data.</text>
</comment>
<dbReference type="InterPro" id="IPR050792">
    <property type="entry name" value="ADP-ribosylglycohydrolase"/>
</dbReference>
<dbReference type="EMBL" id="BONG01000071">
    <property type="protein sequence ID" value="GIF93729.1"/>
    <property type="molecule type" value="Genomic_DNA"/>
</dbReference>
<proteinExistence type="predicted"/>
<evidence type="ECO:0000313" key="2">
    <source>
        <dbReference type="Proteomes" id="UP000619293"/>
    </source>
</evidence>
<dbReference type="Proteomes" id="UP000619293">
    <property type="component" value="Unassembled WGS sequence"/>
</dbReference>
<evidence type="ECO:0000313" key="1">
    <source>
        <dbReference type="EMBL" id="GIF93729.1"/>
    </source>
</evidence>
<gene>
    <name evidence="1" type="ORF">Cch02nite_71730</name>
</gene>
<dbReference type="PANTHER" id="PTHR16222:SF12">
    <property type="entry name" value="ADP-RIBOSYLGLYCOHYDROLASE-RELATED"/>
    <property type="match status" value="1"/>
</dbReference>
<dbReference type="Pfam" id="PF03747">
    <property type="entry name" value="ADP_ribosyl_GH"/>
    <property type="match status" value="1"/>
</dbReference>
<accession>A0A8J3KES2</accession>
<dbReference type="AlphaFoldDB" id="A0A8J3KES2"/>
<reference evidence="1 2" key="1">
    <citation type="submission" date="2021-01" db="EMBL/GenBank/DDBJ databases">
        <title>Whole genome shotgun sequence of Catellatospora chokoriensis NBRC 107358.</title>
        <authorList>
            <person name="Komaki H."/>
            <person name="Tamura T."/>
        </authorList>
    </citation>
    <scope>NUCLEOTIDE SEQUENCE [LARGE SCALE GENOMIC DNA]</scope>
    <source>
        <strain evidence="1 2">NBRC 107358</strain>
    </source>
</reference>
<evidence type="ECO:0008006" key="3">
    <source>
        <dbReference type="Google" id="ProtNLM"/>
    </source>
</evidence>
<protein>
    <recommendedName>
        <fullName evidence="3">ADP-ribosylglycohydrolase</fullName>
    </recommendedName>
</protein>
<organism evidence="1 2">
    <name type="scientific">Catellatospora chokoriensis</name>
    <dbReference type="NCBI Taxonomy" id="310353"/>
    <lineage>
        <taxon>Bacteria</taxon>
        <taxon>Bacillati</taxon>
        <taxon>Actinomycetota</taxon>
        <taxon>Actinomycetes</taxon>
        <taxon>Micromonosporales</taxon>
        <taxon>Micromonosporaceae</taxon>
        <taxon>Catellatospora</taxon>
    </lineage>
</organism>
<keyword evidence="2" id="KW-1185">Reference proteome</keyword>
<dbReference type="InterPro" id="IPR036705">
    <property type="entry name" value="Ribosyl_crysJ1_sf"/>
</dbReference>
<dbReference type="SUPFAM" id="SSF101478">
    <property type="entry name" value="ADP-ribosylglycohydrolase"/>
    <property type="match status" value="1"/>
</dbReference>